<sequence length="249" mass="26947">MNPNKSNTWKRPLLAAAFALALSAAMTPVASPASAETDAAPPASLHEHHGHPSPLDLEAMGAISSEGTDSLLKLLKLDETTLRNRLRAGETLADIAKSQGVSKQKVIDLLVKMQKERIAEAVKAGRLTTDQAKKINERLVEHTTRLVEGTGPSWNGQGHKGEGHRHSKRLDETAQVLGIPAETLIQELKNGKTIAQIGKEKGISEDALVAKLLEKEKARIQERIHRVWSKTNQAKETTTETATPTPATP</sequence>
<name>A0A4S4BJJ7_9BACL</name>
<feature type="region of interest" description="Disordered" evidence="1">
    <location>
        <begin position="148"/>
        <end position="168"/>
    </location>
</feature>
<evidence type="ECO:0000313" key="4">
    <source>
        <dbReference type="Proteomes" id="UP000310636"/>
    </source>
</evidence>
<accession>A0A4S4BJJ7</accession>
<dbReference type="Proteomes" id="UP000310636">
    <property type="component" value="Unassembled WGS sequence"/>
</dbReference>
<organism evidence="3 4">
    <name type="scientific">Cohnella fermenti</name>
    <dbReference type="NCBI Taxonomy" id="2565925"/>
    <lineage>
        <taxon>Bacteria</taxon>
        <taxon>Bacillati</taxon>
        <taxon>Bacillota</taxon>
        <taxon>Bacilli</taxon>
        <taxon>Bacillales</taxon>
        <taxon>Paenibacillaceae</taxon>
        <taxon>Cohnella</taxon>
    </lineage>
</organism>
<keyword evidence="2" id="KW-0732">Signal</keyword>
<feature type="region of interest" description="Disordered" evidence="1">
    <location>
        <begin position="229"/>
        <end position="249"/>
    </location>
</feature>
<feature type="signal peptide" evidence="2">
    <location>
        <begin position="1"/>
        <end position="35"/>
    </location>
</feature>
<reference evidence="3 4" key="1">
    <citation type="submission" date="2019-04" db="EMBL/GenBank/DDBJ databases">
        <title>Cohnella sp. nov. isolated from preserved vegetables.</title>
        <authorList>
            <person name="Lin S.-Y."/>
            <person name="Hung M.-H."/>
            <person name="Young C.-C."/>
        </authorList>
    </citation>
    <scope>NUCLEOTIDE SEQUENCE [LARGE SCALE GENOMIC DNA]</scope>
    <source>
        <strain evidence="3 4">CC-MHH1044</strain>
    </source>
</reference>
<evidence type="ECO:0000256" key="2">
    <source>
        <dbReference type="SAM" id="SignalP"/>
    </source>
</evidence>
<feature type="region of interest" description="Disordered" evidence="1">
    <location>
        <begin position="32"/>
        <end position="58"/>
    </location>
</feature>
<evidence type="ECO:0000256" key="1">
    <source>
        <dbReference type="SAM" id="MobiDB-lite"/>
    </source>
</evidence>
<comment type="caution">
    <text evidence="3">The sequence shown here is derived from an EMBL/GenBank/DDBJ whole genome shotgun (WGS) entry which is preliminary data.</text>
</comment>
<protein>
    <recommendedName>
        <fullName evidence="5">LysM domain-containing protein</fullName>
    </recommendedName>
</protein>
<feature type="compositionally biased region" description="Low complexity" evidence="1">
    <location>
        <begin position="239"/>
        <end position="249"/>
    </location>
</feature>
<evidence type="ECO:0008006" key="5">
    <source>
        <dbReference type="Google" id="ProtNLM"/>
    </source>
</evidence>
<dbReference type="OrthoDB" id="2375390at2"/>
<feature type="chain" id="PRO_5020874050" description="LysM domain-containing protein" evidence="2">
    <location>
        <begin position="36"/>
        <end position="249"/>
    </location>
</feature>
<gene>
    <name evidence="3" type="ORF">E6C55_27585</name>
</gene>
<evidence type="ECO:0000313" key="3">
    <source>
        <dbReference type="EMBL" id="THF73873.1"/>
    </source>
</evidence>
<proteinExistence type="predicted"/>
<dbReference type="AlphaFoldDB" id="A0A4S4BJJ7"/>
<dbReference type="EMBL" id="SSOB01000048">
    <property type="protein sequence ID" value="THF73873.1"/>
    <property type="molecule type" value="Genomic_DNA"/>
</dbReference>
<keyword evidence="4" id="KW-1185">Reference proteome</keyword>
<dbReference type="RefSeq" id="WP_136373050.1">
    <property type="nucleotide sequence ID" value="NZ_SSOB01000048.1"/>
</dbReference>